<dbReference type="VEuPathDB" id="FungiDB:HCDG_06601"/>
<dbReference type="OMA" id="IPCASFA"/>
<dbReference type="EMBL" id="GG692429">
    <property type="protein sequence ID" value="EER39496.1"/>
    <property type="molecule type" value="Genomic_DNA"/>
</dbReference>
<organism evidence="2 3">
    <name type="scientific">Ajellomyces capsulatus (strain H143)</name>
    <name type="common">Darling's disease fungus</name>
    <name type="synonym">Histoplasma capsulatum</name>
    <dbReference type="NCBI Taxonomy" id="544712"/>
    <lineage>
        <taxon>Eukaryota</taxon>
        <taxon>Fungi</taxon>
        <taxon>Dikarya</taxon>
        <taxon>Ascomycota</taxon>
        <taxon>Pezizomycotina</taxon>
        <taxon>Eurotiomycetes</taxon>
        <taxon>Eurotiomycetidae</taxon>
        <taxon>Onygenales</taxon>
        <taxon>Ajellomycetaceae</taxon>
        <taxon>Histoplasma</taxon>
    </lineage>
</organism>
<gene>
    <name evidence="2" type="ORF">HCDG_06601</name>
</gene>
<feature type="compositionally biased region" description="Basic and acidic residues" evidence="1">
    <location>
        <begin position="141"/>
        <end position="150"/>
    </location>
</feature>
<accession>C6HK70</accession>
<dbReference type="AlphaFoldDB" id="C6HK70"/>
<feature type="region of interest" description="Disordered" evidence="1">
    <location>
        <begin position="129"/>
        <end position="150"/>
    </location>
</feature>
<name>C6HK70_AJECH</name>
<dbReference type="HOGENOM" id="CLU_1610267_0_0_1"/>
<protein>
    <submittedName>
        <fullName evidence="2">Uncharacterized protein</fullName>
    </submittedName>
</protein>
<evidence type="ECO:0000256" key="1">
    <source>
        <dbReference type="SAM" id="MobiDB-lite"/>
    </source>
</evidence>
<evidence type="ECO:0000313" key="3">
    <source>
        <dbReference type="Proteomes" id="UP000002624"/>
    </source>
</evidence>
<dbReference type="Proteomes" id="UP000002624">
    <property type="component" value="Unassembled WGS sequence"/>
</dbReference>
<feature type="compositionally biased region" description="Polar residues" evidence="1">
    <location>
        <begin position="129"/>
        <end position="139"/>
    </location>
</feature>
<evidence type="ECO:0000313" key="2">
    <source>
        <dbReference type="EMBL" id="EER39496.1"/>
    </source>
</evidence>
<reference evidence="3" key="1">
    <citation type="submission" date="2009-05" db="EMBL/GenBank/DDBJ databases">
        <title>The genome sequence of Ajellomyces capsulatus strain H143.</title>
        <authorList>
            <person name="Champion M."/>
            <person name="Cuomo C.A."/>
            <person name="Ma L.-J."/>
            <person name="Henn M.R."/>
            <person name="Sil A."/>
            <person name="Goldman B."/>
            <person name="Young S.K."/>
            <person name="Kodira C.D."/>
            <person name="Zeng Q."/>
            <person name="Koehrsen M."/>
            <person name="Alvarado L."/>
            <person name="Berlin A.M."/>
            <person name="Borenstein D."/>
            <person name="Chen Z."/>
            <person name="Engels R."/>
            <person name="Freedman E."/>
            <person name="Gellesch M."/>
            <person name="Goldberg J."/>
            <person name="Griggs A."/>
            <person name="Gujja S."/>
            <person name="Heiman D.I."/>
            <person name="Hepburn T.A."/>
            <person name="Howarth C."/>
            <person name="Jen D."/>
            <person name="Larson L."/>
            <person name="Lewis B."/>
            <person name="Mehta T."/>
            <person name="Park D."/>
            <person name="Pearson M."/>
            <person name="Roberts A."/>
            <person name="Saif S."/>
            <person name="Shea T.D."/>
            <person name="Shenoy N."/>
            <person name="Sisk P."/>
            <person name="Stolte C."/>
            <person name="Sykes S."/>
            <person name="Walk T."/>
            <person name="White J."/>
            <person name="Yandava C."/>
            <person name="Klein B."/>
            <person name="McEwen J.G."/>
            <person name="Puccia R."/>
            <person name="Goldman G.H."/>
            <person name="Felipe M.S."/>
            <person name="Nino-Vega G."/>
            <person name="San-Blas G."/>
            <person name="Taylor J.W."/>
            <person name="Mendoza L."/>
            <person name="Galagan J.E."/>
            <person name="Nusbaum C."/>
            <person name="Birren B.W."/>
        </authorList>
    </citation>
    <scope>NUCLEOTIDE SEQUENCE [LARGE SCALE GENOMIC DNA]</scope>
    <source>
        <strain evidence="3">H143</strain>
    </source>
</reference>
<sequence>MRRVEVSKFGPTVEYLADPLIRECLGPWGGQCSVLNSPGSIRRRNVVGHEAAEWRNGERATKNGELAQVVAADFPPHPHVGLDKGKASNLRQSHPGSKVAAIPCASFAVSWKAIYNAAQRINLADGSVDASTYSQTPHSIHTADIRIDDE</sequence>
<proteinExistence type="predicted"/>